<feature type="compositionally biased region" description="Low complexity" evidence="2">
    <location>
        <begin position="90"/>
        <end position="105"/>
    </location>
</feature>
<feature type="compositionally biased region" description="Low complexity" evidence="2">
    <location>
        <begin position="117"/>
        <end position="128"/>
    </location>
</feature>
<keyword evidence="1" id="KW-0862">Zinc</keyword>
<sequence length="134" mass="13545">MPSFQSPQVPQQSNHQRVKPRGKQFKKRSNSSSSGSVSSGGSVSGGGVTCGQCGGRHMTSQCRGVQGLCHNCGQPGHFARVCPAGGKSLSQSQQRSAGGSSQRPQPFDQSQCSGFSGYAAGRGYDPAGGAPGGG</sequence>
<accession>A0A2Z7BJ47</accession>
<reference evidence="4 5" key="1">
    <citation type="journal article" date="2015" name="Proc. Natl. Acad. Sci. U.S.A.">
        <title>The resurrection genome of Boea hygrometrica: A blueprint for survival of dehydration.</title>
        <authorList>
            <person name="Xiao L."/>
            <person name="Yang G."/>
            <person name="Zhang L."/>
            <person name="Yang X."/>
            <person name="Zhao S."/>
            <person name="Ji Z."/>
            <person name="Zhou Q."/>
            <person name="Hu M."/>
            <person name="Wang Y."/>
            <person name="Chen M."/>
            <person name="Xu Y."/>
            <person name="Jin H."/>
            <person name="Xiao X."/>
            <person name="Hu G."/>
            <person name="Bao F."/>
            <person name="Hu Y."/>
            <person name="Wan P."/>
            <person name="Li L."/>
            <person name="Deng X."/>
            <person name="Kuang T."/>
            <person name="Xiang C."/>
            <person name="Zhu J.K."/>
            <person name="Oliver M.J."/>
            <person name="He Y."/>
        </authorList>
    </citation>
    <scope>NUCLEOTIDE SEQUENCE [LARGE SCALE GENOMIC DNA]</scope>
    <source>
        <strain evidence="5">cv. XS01</strain>
    </source>
</reference>
<evidence type="ECO:0000256" key="1">
    <source>
        <dbReference type="PROSITE-ProRule" id="PRU00047"/>
    </source>
</evidence>
<dbReference type="GO" id="GO:0003676">
    <property type="term" value="F:nucleic acid binding"/>
    <property type="evidence" value="ECO:0007669"/>
    <property type="project" value="InterPro"/>
</dbReference>
<feature type="compositionally biased region" description="Low complexity" evidence="2">
    <location>
        <begin position="31"/>
        <end position="41"/>
    </location>
</feature>
<feature type="compositionally biased region" description="Basic residues" evidence="2">
    <location>
        <begin position="16"/>
        <end position="29"/>
    </location>
</feature>
<feature type="region of interest" description="Disordered" evidence="2">
    <location>
        <begin position="1"/>
        <end position="46"/>
    </location>
</feature>
<dbReference type="Proteomes" id="UP000250235">
    <property type="component" value="Unassembled WGS sequence"/>
</dbReference>
<keyword evidence="1" id="KW-0863">Zinc-finger</keyword>
<keyword evidence="5" id="KW-1185">Reference proteome</keyword>
<dbReference type="InterPro" id="IPR001878">
    <property type="entry name" value="Znf_CCHC"/>
</dbReference>
<protein>
    <recommendedName>
        <fullName evidence="3">CCHC-type domain-containing protein</fullName>
    </recommendedName>
</protein>
<organism evidence="4 5">
    <name type="scientific">Dorcoceras hygrometricum</name>
    <dbReference type="NCBI Taxonomy" id="472368"/>
    <lineage>
        <taxon>Eukaryota</taxon>
        <taxon>Viridiplantae</taxon>
        <taxon>Streptophyta</taxon>
        <taxon>Embryophyta</taxon>
        <taxon>Tracheophyta</taxon>
        <taxon>Spermatophyta</taxon>
        <taxon>Magnoliopsida</taxon>
        <taxon>eudicotyledons</taxon>
        <taxon>Gunneridae</taxon>
        <taxon>Pentapetalae</taxon>
        <taxon>asterids</taxon>
        <taxon>lamiids</taxon>
        <taxon>Lamiales</taxon>
        <taxon>Gesneriaceae</taxon>
        <taxon>Didymocarpoideae</taxon>
        <taxon>Trichosporeae</taxon>
        <taxon>Loxocarpinae</taxon>
        <taxon>Dorcoceras</taxon>
    </lineage>
</organism>
<evidence type="ECO:0000256" key="2">
    <source>
        <dbReference type="SAM" id="MobiDB-lite"/>
    </source>
</evidence>
<dbReference type="InterPro" id="IPR036875">
    <property type="entry name" value="Znf_CCHC_sf"/>
</dbReference>
<evidence type="ECO:0000259" key="3">
    <source>
        <dbReference type="PROSITE" id="PS50158"/>
    </source>
</evidence>
<dbReference type="OrthoDB" id="1751327at2759"/>
<name>A0A2Z7BJ47_9LAMI</name>
<dbReference type="SUPFAM" id="SSF57756">
    <property type="entry name" value="Retrovirus zinc finger-like domains"/>
    <property type="match status" value="1"/>
</dbReference>
<evidence type="ECO:0000313" key="5">
    <source>
        <dbReference type="Proteomes" id="UP000250235"/>
    </source>
</evidence>
<dbReference type="Gene3D" id="4.10.60.10">
    <property type="entry name" value="Zinc finger, CCHC-type"/>
    <property type="match status" value="1"/>
</dbReference>
<gene>
    <name evidence="4" type="ORF">F511_39853</name>
</gene>
<dbReference type="Pfam" id="PF00098">
    <property type="entry name" value="zf-CCHC"/>
    <property type="match status" value="1"/>
</dbReference>
<evidence type="ECO:0000313" key="4">
    <source>
        <dbReference type="EMBL" id="KZV31966.1"/>
    </source>
</evidence>
<dbReference type="EMBL" id="KV006985">
    <property type="protein sequence ID" value="KZV31966.1"/>
    <property type="molecule type" value="Genomic_DNA"/>
</dbReference>
<dbReference type="AlphaFoldDB" id="A0A2Z7BJ47"/>
<dbReference type="GO" id="GO:0008270">
    <property type="term" value="F:zinc ion binding"/>
    <property type="evidence" value="ECO:0007669"/>
    <property type="project" value="UniProtKB-KW"/>
</dbReference>
<feature type="region of interest" description="Disordered" evidence="2">
    <location>
        <begin position="83"/>
        <end position="134"/>
    </location>
</feature>
<dbReference type="SMART" id="SM00343">
    <property type="entry name" value="ZnF_C2HC"/>
    <property type="match status" value="2"/>
</dbReference>
<feature type="compositionally biased region" description="Low complexity" evidence="2">
    <location>
        <begin position="1"/>
        <end position="13"/>
    </location>
</feature>
<dbReference type="PROSITE" id="PS50158">
    <property type="entry name" value="ZF_CCHC"/>
    <property type="match status" value="1"/>
</dbReference>
<proteinExistence type="predicted"/>
<feature type="domain" description="CCHC-type" evidence="3">
    <location>
        <begin position="69"/>
        <end position="83"/>
    </location>
</feature>
<keyword evidence="1" id="KW-0479">Metal-binding</keyword>